<dbReference type="Proteomes" id="UP000075573">
    <property type="component" value="Unassembled WGS sequence"/>
</dbReference>
<protein>
    <submittedName>
        <fullName evidence="1">Uncharacterized protein</fullName>
    </submittedName>
</protein>
<reference evidence="1 2" key="1">
    <citation type="submission" date="2015-06" db="EMBL/GenBank/DDBJ databases">
        <title>Improved classification and identification of acetic acid bacteria using matrix-assisted laser desorption/ionization time-of-flight mass spectrometry; Gluconobacter nephelii and Gluconobacter uchimurae are later heterotypic synonyms of Gluconobacter japonicus and Gluconobacter oxydans, respectively.</title>
        <authorList>
            <person name="Li L."/>
            <person name="Cleenwerck I."/>
            <person name="De Vuyst L."/>
            <person name="Vandamme P."/>
        </authorList>
    </citation>
    <scope>NUCLEOTIDE SEQUENCE [LARGE SCALE GENOMIC DNA]</scope>
    <source>
        <strain evidence="1 2">LMG 1764</strain>
    </source>
</reference>
<name>A0A149R2M4_9PROT</name>
<dbReference type="EMBL" id="LHZB01000051">
    <property type="protein sequence ID" value="KXV03647.1"/>
    <property type="molecule type" value="Genomic_DNA"/>
</dbReference>
<proteinExistence type="predicted"/>
<feature type="non-terminal residue" evidence="1">
    <location>
        <position position="1"/>
    </location>
</feature>
<gene>
    <name evidence="1" type="ORF">AD929_00525</name>
</gene>
<sequence>KRFELIAKPAQPGKPLFNIKETSRLHLLSSPINSGEMKSQRNPQTQRVFRTLHVVFYEENGIVKLRLFYMVF</sequence>
<dbReference type="AlphaFoldDB" id="A0A149R2M4"/>
<organism evidence="1 2">
    <name type="scientific">Gluconobacter potus</name>
    <dbReference type="NCBI Taxonomy" id="2724927"/>
    <lineage>
        <taxon>Bacteria</taxon>
        <taxon>Pseudomonadati</taxon>
        <taxon>Pseudomonadota</taxon>
        <taxon>Alphaproteobacteria</taxon>
        <taxon>Acetobacterales</taxon>
        <taxon>Acetobacteraceae</taxon>
        <taxon>Gluconobacter</taxon>
    </lineage>
</organism>
<evidence type="ECO:0000313" key="1">
    <source>
        <dbReference type="EMBL" id="KXV03647.1"/>
    </source>
</evidence>
<dbReference type="RefSeq" id="WP_231100453.1">
    <property type="nucleotide sequence ID" value="NZ_LHZB01000051.1"/>
</dbReference>
<accession>A0A149R2M4</accession>
<comment type="caution">
    <text evidence="1">The sequence shown here is derived from an EMBL/GenBank/DDBJ whole genome shotgun (WGS) entry which is preliminary data.</text>
</comment>
<evidence type="ECO:0000313" key="2">
    <source>
        <dbReference type="Proteomes" id="UP000075573"/>
    </source>
</evidence>